<gene>
    <name evidence="1" type="ORF">CYMTET_33153</name>
</gene>
<evidence type="ECO:0000313" key="2">
    <source>
        <dbReference type="Proteomes" id="UP001190700"/>
    </source>
</evidence>
<dbReference type="Proteomes" id="UP001190700">
    <property type="component" value="Unassembled WGS sequence"/>
</dbReference>
<reference evidence="1 2" key="1">
    <citation type="journal article" date="2015" name="Genome Biol. Evol.">
        <title>Comparative Genomics of a Bacterivorous Green Alga Reveals Evolutionary Causalities and Consequences of Phago-Mixotrophic Mode of Nutrition.</title>
        <authorList>
            <person name="Burns J.A."/>
            <person name="Paasch A."/>
            <person name="Narechania A."/>
            <person name="Kim E."/>
        </authorList>
    </citation>
    <scope>NUCLEOTIDE SEQUENCE [LARGE SCALE GENOMIC DNA]</scope>
    <source>
        <strain evidence="1 2">PLY_AMNH</strain>
    </source>
</reference>
<organism evidence="1 2">
    <name type="scientific">Cymbomonas tetramitiformis</name>
    <dbReference type="NCBI Taxonomy" id="36881"/>
    <lineage>
        <taxon>Eukaryota</taxon>
        <taxon>Viridiplantae</taxon>
        <taxon>Chlorophyta</taxon>
        <taxon>Pyramimonadophyceae</taxon>
        <taxon>Pyramimonadales</taxon>
        <taxon>Pyramimonadaceae</taxon>
        <taxon>Cymbomonas</taxon>
    </lineage>
</organism>
<feature type="non-terminal residue" evidence="1">
    <location>
        <position position="1081"/>
    </location>
</feature>
<evidence type="ECO:0008006" key="3">
    <source>
        <dbReference type="Google" id="ProtNLM"/>
    </source>
</evidence>
<proteinExistence type="predicted"/>
<name>A0AAE0FDI0_9CHLO</name>
<sequence>MPEGALADAWYFLRGGATHRWHAQALQQAARLFHRQLLRTHTAWFDLASRRAGVKSLSLKMRLRKMRQLWQQWARLAQKAALRDIALTLAHRKTQSRSRRQLLGNTWAMWDVYCDGEAVRTAAAGRLAAVRRLRRQWRRWKQGVATAGQARCVLEQKLASGRWGLARVALATWRGARAWRKEADLKGYRFGRRVVLKRARVALLRWRACVRMVRCDRVRRHVARTLALRRCRGLAVDAWVAWVRFTLTRQAHAHQARRLCTQLPGAVQGRLVGWWADYAWERQSRRTRELQATLRRAVILTKSTFAKWVDARELLAARRAKLQQVVRRVWELRLGSAVQWWAWAVGLAAERRRLEVLRAKSVKGMVRRLHLRWVARTWKQWAQHIRLAEGKRWLCESLLGWQLHRMKRQALRRWLQCVELAAATKTRLQRRRKGAVLSSWINLVEVAQARKASALRRLGFFAKGAALRRWAQFQREQNVAKARVAQVWARARAVMKYTVFNKWAERHGEATAARKHGAHAVLRMLHQAMARTLERWEQHAVERRLLATIEKRIVRRMTHSVIAGAFRQWEQHAVERRSLATVGKRIVRRMTHSVIAGAFRQWEQHAVERRSLATVGKRIVRRMMHSVLAGAFVGWRAGIWEMRGMRRKSLAVIGRITNMAQAMAWSSWTDFVGKKRLVRMAAQRMLLRVVRSALETWVQHAEKRRSGISVVQRVVQHAKQISMARALGQWICETDERVRRRRKSAVVMSRMMRSTQAAAWTAWAIVVEKRSSVLFAVKRMLLRVKASSWEIWMQRVEEWRASRCLVGRVVRRMLHLTVGQALGRVVEEWRAFRCLVERCSVEDMRASRCLGERVVRRTAPGGGASTKVWVQLWEGVALACLVERVVRRMMHLMMASALARWRGHTGEIVVARRKSVKVMGRVLNMAVASAWTAWMDFVRKICLVRSTIKRMLLRVKASSWERWVQWVEEWRASRCLVERVVRRMLHLDGGKHWGGGCSVWEEWRGSRCLVERVKAHAAPDDGASTGRCLVERVVRRMMHLMMGQALGQWKEYVIQLEVCRKDSRDVVNLMLRSSQGRAFAA</sequence>
<dbReference type="AlphaFoldDB" id="A0AAE0FDI0"/>
<evidence type="ECO:0000313" key="1">
    <source>
        <dbReference type="EMBL" id="KAK3257771.1"/>
    </source>
</evidence>
<protein>
    <recommendedName>
        <fullName evidence="3">Sfi1 spindle body domain-containing protein</fullName>
    </recommendedName>
</protein>
<keyword evidence="2" id="KW-1185">Reference proteome</keyword>
<comment type="caution">
    <text evidence="1">The sequence shown here is derived from an EMBL/GenBank/DDBJ whole genome shotgun (WGS) entry which is preliminary data.</text>
</comment>
<dbReference type="EMBL" id="LGRX02020131">
    <property type="protein sequence ID" value="KAK3257771.1"/>
    <property type="molecule type" value="Genomic_DNA"/>
</dbReference>
<accession>A0AAE0FDI0</accession>